<dbReference type="PANTHER" id="PTHR31973:SF189">
    <property type="entry name" value="TRANSPOSASE, MUDR, PLANT, MULE TRANSPOSASE DOMAIN PROTEIN-RELATED"/>
    <property type="match status" value="1"/>
</dbReference>
<dbReference type="PROSITE" id="PS50966">
    <property type="entry name" value="ZF_SWIM"/>
    <property type="match status" value="1"/>
</dbReference>
<comment type="caution">
    <text evidence="7">The sequence shown here is derived from an EMBL/GenBank/DDBJ whole genome shotgun (WGS) entry which is preliminary data.</text>
</comment>
<gene>
    <name evidence="7" type="ORF">H5410_031014</name>
</gene>
<dbReference type="PANTHER" id="PTHR31973">
    <property type="entry name" value="POLYPROTEIN, PUTATIVE-RELATED"/>
    <property type="match status" value="1"/>
</dbReference>
<dbReference type="Proteomes" id="UP000824120">
    <property type="component" value="Chromosome 6"/>
</dbReference>
<evidence type="ECO:0000256" key="1">
    <source>
        <dbReference type="ARBA" id="ARBA00022723"/>
    </source>
</evidence>
<proteinExistence type="predicted"/>
<evidence type="ECO:0000256" key="4">
    <source>
        <dbReference type="PROSITE-ProRule" id="PRU00325"/>
    </source>
</evidence>
<reference evidence="7 8" key="1">
    <citation type="submission" date="2020-09" db="EMBL/GenBank/DDBJ databases">
        <title>De no assembly of potato wild relative species, Solanum commersonii.</title>
        <authorList>
            <person name="Cho K."/>
        </authorList>
    </citation>
    <scope>NUCLEOTIDE SEQUENCE [LARGE SCALE GENOMIC DNA]</scope>
    <source>
        <strain evidence="7">LZ3.2</strain>
        <tissue evidence="7">Leaf</tissue>
    </source>
</reference>
<dbReference type="AlphaFoldDB" id="A0A9J5YKE7"/>
<dbReference type="InterPro" id="IPR007527">
    <property type="entry name" value="Znf_SWIM"/>
</dbReference>
<evidence type="ECO:0000256" key="3">
    <source>
        <dbReference type="ARBA" id="ARBA00022833"/>
    </source>
</evidence>
<keyword evidence="8" id="KW-1185">Reference proteome</keyword>
<dbReference type="GO" id="GO:0008270">
    <property type="term" value="F:zinc ion binding"/>
    <property type="evidence" value="ECO:0007669"/>
    <property type="project" value="UniProtKB-KW"/>
</dbReference>
<feature type="domain" description="SWIM-type" evidence="6">
    <location>
        <begin position="413"/>
        <end position="454"/>
    </location>
</feature>
<keyword evidence="3" id="KW-0862">Zinc</keyword>
<name>A0A9J5YKE7_SOLCO</name>
<organism evidence="7 8">
    <name type="scientific">Solanum commersonii</name>
    <name type="common">Commerson's wild potato</name>
    <name type="synonym">Commerson's nightshade</name>
    <dbReference type="NCBI Taxonomy" id="4109"/>
    <lineage>
        <taxon>Eukaryota</taxon>
        <taxon>Viridiplantae</taxon>
        <taxon>Streptophyta</taxon>
        <taxon>Embryophyta</taxon>
        <taxon>Tracheophyta</taxon>
        <taxon>Spermatophyta</taxon>
        <taxon>Magnoliopsida</taxon>
        <taxon>eudicotyledons</taxon>
        <taxon>Gunneridae</taxon>
        <taxon>Pentapetalae</taxon>
        <taxon>asterids</taxon>
        <taxon>lamiids</taxon>
        <taxon>Solanales</taxon>
        <taxon>Solanaceae</taxon>
        <taxon>Solanoideae</taxon>
        <taxon>Solaneae</taxon>
        <taxon>Solanum</taxon>
    </lineage>
</organism>
<keyword evidence="1" id="KW-0479">Metal-binding</keyword>
<feature type="compositionally biased region" description="Basic residues" evidence="5">
    <location>
        <begin position="625"/>
        <end position="636"/>
    </location>
</feature>
<sequence>MIEKIDLVFNYGGKWVLKPEVMYLKELNHIMQDFDADLLSYIDICAEYTEKLGFSKVKQVLVNGPSGRYFLIENDACIIALQSLLRTEFSELQLYAVDENELFVPSPSIISLQPLLSNQVCELQLYAIDEGELHVSTPNIIDQNECHNIVVDVGTDCDSSDEEKNVGLNSSDRDSEELELFRKERTQDVNEKLDKFLHLEKGMSFKDLFEAKRVVGFYAVANKDNKDQGFKIKTLETKHKCDPAFHNRRATPDVLAHYFKNKVQNDPKYKIKQMRVDMDQKFKLNISYSKMKRVKKLVLEELEGTVSEMAAKELIGYPPQKWCRAYFDTKCKNQMVDNNFTESFNKWILEARHKPIIKMLEEIRVKVMKLLKDREEECRNWRDEISPYAKDLLTDYREIAQGCEIHFNGDFGYEVHEGEDKHTINLQLKRCTCRVWDLTGIPCSHAIKALIYQEKNPMSEVHWWYSKEAYMLVYMHKLQPVRGEKFWKVKPEHAMEPPEIHKMVGRPKLKRKREKDEARKREGAWSSSRKGLLMTCGYCCNRGHNIRTCPLVNEKIKNMGEGSSHKVQDVTLTTVHESQTSEQEQQFAQHSTIGDDEWEGEEEDEDEDGQPILRPKVVSEERTRLQQKKLQRRPTGTRKISFKGDEFGVVEPTNLPYSPKKVTWKGKAAMTSNQLVAEKEKKVGKLKTKKARLEKK</sequence>
<dbReference type="Pfam" id="PF04434">
    <property type="entry name" value="SWIM"/>
    <property type="match status" value="1"/>
</dbReference>
<keyword evidence="2 4" id="KW-0863">Zinc-finger</keyword>
<evidence type="ECO:0000313" key="8">
    <source>
        <dbReference type="Proteomes" id="UP000824120"/>
    </source>
</evidence>
<dbReference type="SMART" id="SM00575">
    <property type="entry name" value="ZnF_PMZ"/>
    <property type="match status" value="1"/>
</dbReference>
<dbReference type="InterPro" id="IPR006564">
    <property type="entry name" value="Znf_PMZ"/>
</dbReference>
<feature type="compositionally biased region" description="Polar residues" evidence="5">
    <location>
        <begin position="575"/>
        <end position="592"/>
    </location>
</feature>
<evidence type="ECO:0000256" key="2">
    <source>
        <dbReference type="ARBA" id="ARBA00022771"/>
    </source>
</evidence>
<dbReference type="EMBL" id="JACXVP010000006">
    <property type="protein sequence ID" value="KAG5599644.1"/>
    <property type="molecule type" value="Genomic_DNA"/>
</dbReference>
<dbReference type="OrthoDB" id="1299287at2759"/>
<feature type="compositionally biased region" description="Acidic residues" evidence="5">
    <location>
        <begin position="594"/>
        <end position="609"/>
    </location>
</feature>
<accession>A0A9J5YKE7</accession>
<evidence type="ECO:0000259" key="6">
    <source>
        <dbReference type="PROSITE" id="PS50966"/>
    </source>
</evidence>
<feature type="region of interest" description="Disordered" evidence="5">
    <location>
        <begin position="575"/>
        <end position="639"/>
    </location>
</feature>
<protein>
    <recommendedName>
        <fullName evidence="6">SWIM-type domain-containing protein</fullName>
    </recommendedName>
</protein>
<evidence type="ECO:0000256" key="5">
    <source>
        <dbReference type="SAM" id="MobiDB-lite"/>
    </source>
</evidence>
<evidence type="ECO:0000313" key="7">
    <source>
        <dbReference type="EMBL" id="KAG5599644.1"/>
    </source>
</evidence>